<keyword evidence="2" id="KW-0378">Hydrolase</keyword>
<keyword evidence="1" id="KW-0479">Metal-binding</keyword>
<proteinExistence type="predicted"/>
<gene>
    <name evidence="4" type="ORF">FYJ51_09060</name>
</gene>
<organism evidence="4 5">
    <name type="scientific">Stecheria intestinalis</name>
    <dbReference type="NCBI Taxonomy" id="2606630"/>
    <lineage>
        <taxon>Bacteria</taxon>
        <taxon>Bacillati</taxon>
        <taxon>Bacillota</taxon>
        <taxon>Erysipelotrichia</taxon>
        <taxon>Erysipelotrichales</taxon>
        <taxon>Erysipelotrichaceae</taxon>
        <taxon>Stecheria</taxon>
    </lineage>
</organism>
<dbReference type="GO" id="GO:0016020">
    <property type="term" value="C:membrane"/>
    <property type="evidence" value="ECO:0007669"/>
    <property type="project" value="GOC"/>
</dbReference>
<protein>
    <submittedName>
        <fullName evidence="4">Metallophosphoesterase</fullName>
    </submittedName>
</protein>
<dbReference type="InterPro" id="IPR029052">
    <property type="entry name" value="Metallo-depent_PP-like"/>
</dbReference>
<evidence type="ECO:0000313" key="5">
    <source>
        <dbReference type="Proteomes" id="UP000461880"/>
    </source>
</evidence>
<dbReference type="GO" id="GO:0009245">
    <property type="term" value="P:lipid A biosynthetic process"/>
    <property type="evidence" value="ECO:0007669"/>
    <property type="project" value="TreeGrafter"/>
</dbReference>
<reference evidence="4 5" key="1">
    <citation type="submission" date="2019-08" db="EMBL/GenBank/DDBJ databases">
        <title>In-depth cultivation of the pig gut microbiome towards novel bacterial diversity and tailored functional studies.</title>
        <authorList>
            <person name="Wylensek D."/>
            <person name="Hitch T.C.A."/>
            <person name="Clavel T."/>
        </authorList>
    </citation>
    <scope>NUCLEOTIDE SEQUENCE [LARGE SCALE GENOMIC DNA]</scope>
    <source>
        <strain evidence="4 5">Oil+RF-744-GAM-WT-6</strain>
    </source>
</reference>
<dbReference type="Gene3D" id="3.60.21.10">
    <property type="match status" value="1"/>
</dbReference>
<dbReference type="InterPro" id="IPR004843">
    <property type="entry name" value="Calcineurin-like_PHP"/>
</dbReference>
<evidence type="ECO:0000313" key="4">
    <source>
        <dbReference type="EMBL" id="MSS59047.1"/>
    </source>
</evidence>
<accession>A0A7X2NT70</accession>
<comment type="caution">
    <text evidence="4">The sequence shown here is derived from an EMBL/GenBank/DDBJ whole genome shotgun (WGS) entry which is preliminary data.</text>
</comment>
<dbReference type="InterPro" id="IPR051158">
    <property type="entry name" value="Metallophosphoesterase_sf"/>
</dbReference>
<dbReference type="GO" id="GO:0046872">
    <property type="term" value="F:metal ion binding"/>
    <property type="evidence" value="ECO:0007669"/>
    <property type="project" value="UniProtKB-KW"/>
</dbReference>
<evidence type="ECO:0000256" key="2">
    <source>
        <dbReference type="ARBA" id="ARBA00022801"/>
    </source>
</evidence>
<evidence type="ECO:0000259" key="3">
    <source>
        <dbReference type="Pfam" id="PF00149"/>
    </source>
</evidence>
<dbReference type="Proteomes" id="UP000461880">
    <property type="component" value="Unassembled WGS sequence"/>
</dbReference>
<feature type="domain" description="Calcineurin-like phosphoesterase" evidence="3">
    <location>
        <begin position="41"/>
        <end position="201"/>
    </location>
</feature>
<dbReference type="AlphaFoldDB" id="A0A7X2NT70"/>
<dbReference type="GO" id="GO:0008758">
    <property type="term" value="F:UDP-2,3-diacylglucosamine hydrolase activity"/>
    <property type="evidence" value="ECO:0007669"/>
    <property type="project" value="TreeGrafter"/>
</dbReference>
<dbReference type="EMBL" id="VUMN01000022">
    <property type="protein sequence ID" value="MSS59047.1"/>
    <property type="molecule type" value="Genomic_DNA"/>
</dbReference>
<dbReference type="Pfam" id="PF00149">
    <property type="entry name" value="Metallophos"/>
    <property type="match status" value="1"/>
</dbReference>
<dbReference type="RefSeq" id="WP_154505134.1">
    <property type="nucleotide sequence ID" value="NZ_VUMN01000022.1"/>
</dbReference>
<dbReference type="PANTHER" id="PTHR31302:SF31">
    <property type="entry name" value="PHOSPHODIESTERASE YAEI"/>
    <property type="match status" value="1"/>
</dbReference>
<dbReference type="PANTHER" id="PTHR31302">
    <property type="entry name" value="TRANSMEMBRANE PROTEIN WITH METALLOPHOSPHOESTERASE DOMAIN-RELATED"/>
    <property type="match status" value="1"/>
</dbReference>
<dbReference type="SUPFAM" id="SSF56300">
    <property type="entry name" value="Metallo-dependent phosphatases"/>
    <property type="match status" value="1"/>
</dbReference>
<keyword evidence="5" id="KW-1185">Reference proteome</keyword>
<evidence type="ECO:0000256" key="1">
    <source>
        <dbReference type="ARBA" id="ARBA00022723"/>
    </source>
</evidence>
<sequence>MNNKKWFLLVPAAAAAAAAGLPRGLDITRYTIADERIKSPIRIVLLSDLHDDSYGENMKGLEIPIRGENPDLILMPGDMAEEHRHQDHTLILLNQLKDIPMFYSTGNHEEYRWDLTDLKERFRKAGVAVLDEKSSVITIRGTELEIAGISCRHRESEFTPEQVNGLFTTDDFRILLSHRPNWVDLYRQINCDLIVSGHAHGGQWKIPGTSIGVAAPQQGFFPKWTEGMHDLGKAKLIISRGLVRHYHHIPRLYNNPELVVINLVPKEN</sequence>
<name>A0A7X2NT70_9FIRM</name>